<name>A0ACB9UQ36_9CETA</name>
<dbReference type="Proteomes" id="UP001057279">
    <property type="component" value="Linkage Group LG13"/>
</dbReference>
<protein>
    <submittedName>
        <fullName evidence="1">Uncharacterized protein</fullName>
    </submittedName>
</protein>
<sequence>MDPKRQVKLNDGHFIPVLGFGTYAPPETAKSEAQEVTQFAIEVGFRHIDCAHVYQNEEQVGQAIRSKIADGTVKREDIFYTSKLWLTSLRQELVRPALEKSLKTLQLGYVDLYIIHFPLAVKALEKCKDAGLTKSIGVSNFNHKQLEKILNKPGLKYKPVCNQVECHPYLNQRKLLDFCKSHDIVLVAYAALGSQRLKEWVNLDLPVLLEDPVLCAIAKKHKQTPGLVALRYQIQRGVVVLAKSYNKKRIKENIQVFDFELTPEDMKAIDGINRNIRYYEFLLYPVQDFTTVRRKNQSAYSEEQQAMDPKSQKVKLNDGHFIPVLGFGTYAPPEAAKREALEITKFAIEVGFRHIDCAHVYQNEEQVGQAIRSKIADGTVKREDIFYTSKLWLTSLRPELVRPALEKSLKNLQLDYVDLYIIHIPVALKALEKCKDAGLTKSIGVSNFNHKQLEKILNKPGLKYKPVCNQKKNNLSDLKNNPVNLNHPVLLEDPVLCAIAQKHKQTPALVALRYQIQRGVVVLTKSFNKKRVKENIQVFDFELSPEDMKAIDGLNRNRRYYEFLPSMGMVLSSLDLGRPALEKSLKDLQLDYVDLYRIHFPVAMKALEKCKDAGLTKSIGVSSFNHKQLEKILNKPGLKYKPVCNQASSSAPLPPALYNLPLAMELDVECHPYLNQGKLLDFCKSHDIVLVAYSALGSQRIKGWVNQNHPVLLEDPVLCAIAKKNKQTPALVALLYQIQRGVVVLIKSFNKKQIKENIQVFDFELSPEDMKAIDGINRNIRYNEILFLAEEVAKREALEFTPFAIEIGFRHIDCAHAYQNEEEVGQAIRSKIADGTVKREDIFCTSKLWLTSLRPELVRPALEKSLKNLQLDYVDLYIMHYPLALKPGEELFPKDENGKLIFDSVDFCRTWEVSPGRREPKEEPEEGEPPSFLPPVRMGCGPSDSAVHESKGMDAGVVERKPLLKCSQRGMEEENLGQCRQALEKCKDAGLTKSIGVSNFNHKQMEKILNKPGLKYKPVCNQVECHPYLNQSKLLDFCKSHEIVLVAYAALGSQRVKEWVNPNHPVLLEDPVLSAIAQKHKKTAALVALRYQIQRGVVVLAKGNNKKWIKENMQVFDFELTPEDMKAIDGLNRNIKYYEFHLEEIFNLQVVYLFFSSIIIPLWLTSLRPQLVQPALEKSPKNLQLDYIDLYIIHFPVALKPVEELSPKDENGKLIFYPVDLSHTWEVLGKCKDAGLTKTIRVSNCNHKQLEKILNKLGLRYKPVCNQVFDFELTPEDMKETDGINRNMRYYEFLPVYKSLAGNTVQKIVLDIMKIIQVECHPYLNQRKLLDFCKSHDIVFAAYSALGSQRVKGWVNLNHPILLENPVLSAIAPKHKKTPALVALHYQIQHGIVVLAKGNKKWIKENIQVAKNEALEFTPFAIEVGFRHIDCAHFYQNEEQVGQAIQRKIAVGTVKREDIFCTSKPGKELLPKDENGKLIFDSVDLCHTWEALEKCKDAGLTKSIGVSNFNHKQLEKILNKLGLKYKPVCNQHKKTAALVALRYQIQRGVVVLAKGNNKKWIKENMQVFEFELTPEDVKAIDGLNRNIRYYEFHLFYSCPIAHSKWFFSTHLSPDPGEDAGLTKSIGVSNFNHKQLEKILNKPGLKYKPICNQVECHPYLSQRKLLDFCKSHDIVLVAYAALGSQRLKEWVNLGLPVLLEDPVLCPIAKKHKQTPALVALLYQTQRGVVVLAKSYNKKRIKENIQVLDFELTPEDMKATNGINRNIRYYEFLP</sequence>
<proteinExistence type="predicted"/>
<accession>A0ACB9UQ36</accession>
<evidence type="ECO:0000313" key="1">
    <source>
        <dbReference type="EMBL" id="KAI4575499.1"/>
    </source>
</evidence>
<dbReference type="EMBL" id="CM043038">
    <property type="protein sequence ID" value="KAI4575499.1"/>
    <property type="molecule type" value="Genomic_DNA"/>
</dbReference>
<evidence type="ECO:0000313" key="2">
    <source>
        <dbReference type="Proteomes" id="UP001057279"/>
    </source>
</evidence>
<comment type="caution">
    <text evidence="1">The sequence shown here is derived from an EMBL/GenBank/DDBJ whole genome shotgun (WGS) entry which is preliminary data.</text>
</comment>
<gene>
    <name evidence="1" type="ORF">MJG53_011702</name>
</gene>
<keyword evidence="2" id="KW-1185">Reference proteome</keyword>
<organism evidence="1 2">
    <name type="scientific">Ovis ammon polii x Ovis aries</name>
    <dbReference type="NCBI Taxonomy" id="2918886"/>
    <lineage>
        <taxon>Eukaryota</taxon>
        <taxon>Metazoa</taxon>
        <taxon>Chordata</taxon>
        <taxon>Craniata</taxon>
        <taxon>Vertebrata</taxon>
        <taxon>Euteleostomi</taxon>
        <taxon>Mammalia</taxon>
        <taxon>Eutheria</taxon>
        <taxon>Laurasiatheria</taxon>
        <taxon>Artiodactyla</taxon>
        <taxon>Ruminantia</taxon>
        <taxon>Pecora</taxon>
        <taxon>Bovidae</taxon>
        <taxon>Caprinae</taxon>
        <taxon>Ovis</taxon>
    </lineage>
</organism>
<reference evidence="1" key="1">
    <citation type="submission" date="2022-03" db="EMBL/GenBank/DDBJ databases">
        <title>Genomic analyses of argali, domestic sheep and their hybrids provide insights into chromosomal evolution, heterosis and genetic basis of agronomic traits.</title>
        <authorList>
            <person name="Li M."/>
        </authorList>
    </citation>
    <scope>NUCLEOTIDE SEQUENCE</scope>
    <source>
        <strain evidence="1">F1 hybrid</strain>
    </source>
</reference>